<dbReference type="Gene3D" id="3.80.10.10">
    <property type="entry name" value="Ribonuclease Inhibitor"/>
    <property type="match status" value="4"/>
</dbReference>
<keyword evidence="8" id="KW-1185">Reference proteome</keyword>
<dbReference type="Proteomes" id="UP000502823">
    <property type="component" value="Unassembled WGS sequence"/>
</dbReference>
<dbReference type="EMBL" id="BLKM01011196">
    <property type="protein sequence ID" value="GFG32420.1"/>
    <property type="molecule type" value="Genomic_DNA"/>
</dbReference>
<accession>A0A6L2PLR3</accession>
<evidence type="ECO:0000256" key="5">
    <source>
        <dbReference type="SAM" id="Phobius"/>
    </source>
</evidence>
<dbReference type="InterPro" id="IPR050333">
    <property type="entry name" value="SLRP"/>
</dbReference>
<dbReference type="PROSITE" id="PS51450">
    <property type="entry name" value="LRR"/>
    <property type="match status" value="3"/>
</dbReference>
<evidence type="ECO:0000256" key="1">
    <source>
        <dbReference type="ARBA" id="ARBA00022614"/>
    </source>
</evidence>
<dbReference type="PANTHER" id="PTHR45712:SF22">
    <property type="entry name" value="INSULIN-LIKE GROWTH FACTOR-BINDING PROTEIN COMPLEX ACID LABILE SUBUNIT"/>
    <property type="match status" value="1"/>
</dbReference>
<evidence type="ECO:0000256" key="2">
    <source>
        <dbReference type="ARBA" id="ARBA00022729"/>
    </source>
</evidence>
<dbReference type="SMART" id="SM00082">
    <property type="entry name" value="LRRCT"/>
    <property type="match status" value="1"/>
</dbReference>
<keyword evidence="1" id="KW-0433">Leucine-rich repeat</keyword>
<dbReference type="InterPro" id="IPR000483">
    <property type="entry name" value="Cys-rich_flank_reg_C"/>
</dbReference>
<dbReference type="FunFam" id="3.80.10.10:FF:001164">
    <property type="entry name" value="GH01279p"/>
    <property type="match status" value="1"/>
</dbReference>
<keyword evidence="3" id="KW-0677">Repeat</keyword>
<dbReference type="SUPFAM" id="SSF52058">
    <property type="entry name" value="L domain-like"/>
    <property type="match status" value="2"/>
</dbReference>
<comment type="caution">
    <text evidence="7">The sequence shown here is derived from an EMBL/GenBank/DDBJ whole genome shotgun (WGS) entry which is preliminary data.</text>
</comment>
<protein>
    <recommendedName>
        <fullName evidence="6">LRRCT domain-containing protein</fullName>
    </recommendedName>
</protein>
<dbReference type="Pfam" id="PF13855">
    <property type="entry name" value="LRR_8"/>
    <property type="match status" value="4"/>
</dbReference>
<evidence type="ECO:0000259" key="6">
    <source>
        <dbReference type="SMART" id="SM00082"/>
    </source>
</evidence>
<dbReference type="InterPro" id="IPR001611">
    <property type="entry name" value="Leu-rich_rpt"/>
</dbReference>
<dbReference type="SMART" id="SM00369">
    <property type="entry name" value="LRR_TYP"/>
    <property type="match status" value="13"/>
</dbReference>
<keyword evidence="5" id="KW-0812">Transmembrane</keyword>
<dbReference type="InterPro" id="IPR003591">
    <property type="entry name" value="Leu-rich_rpt_typical-subtyp"/>
</dbReference>
<keyword evidence="5" id="KW-0472">Membrane</keyword>
<feature type="non-terminal residue" evidence="7">
    <location>
        <position position="555"/>
    </location>
</feature>
<feature type="region of interest" description="Disordered" evidence="4">
    <location>
        <begin position="488"/>
        <end position="513"/>
    </location>
</feature>
<keyword evidence="5" id="KW-1133">Transmembrane helix</keyword>
<evidence type="ECO:0000256" key="3">
    <source>
        <dbReference type="ARBA" id="ARBA00022737"/>
    </source>
</evidence>
<feature type="compositionally biased region" description="Polar residues" evidence="4">
    <location>
        <begin position="503"/>
        <end position="513"/>
    </location>
</feature>
<evidence type="ECO:0000256" key="4">
    <source>
        <dbReference type="SAM" id="MobiDB-lite"/>
    </source>
</evidence>
<dbReference type="AlphaFoldDB" id="A0A6L2PLR3"/>
<feature type="non-terminal residue" evidence="7">
    <location>
        <position position="1"/>
    </location>
</feature>
<dbReference type="PANTHER" id="PTHR45712">
    <property type="entry name" value="AGAP008170-PA"/>
    <property type="match status" value="1"/>
</dbReference>
<dbReference type="InterPro" id="IPR032675">
    <property type="entry name" value="LRR_dom_sf"/>
</dbReference>
<proteinExistence type="predicted"/>
<name>A0A6L2PLR3_COPFO</name>
<keyword evidence="2" id="KW-0732">Signal</keyword>
<sequence length="555" mass="61448">TVADDENQCANGCRCNDNSANCSHLGIGVVPHWDSFNVSLVALDLTGNALDSLDEDALTGYVSVRNMSFRNNAIKSVHRTAFQGLSEGLVYLDLSDNVIRTVDSETFTFIPKLEVLLMSNNSIAVLNSAVFSDLTRLRHLDVSLNHLSGVSDGTFEGNGQLEFLSLRHNGIQSISKSTFRGQRSLKHLDLSQNSIRVIERGAFSALSQLEWLSLSQNNVKKVDTGFCESIKQVLYLNLSGNIIDFINSQSFTKCSQLETLSIAHNNVSELPQQALYGLFNLTHLDVSHNRLTHFGPEVFAGVTSEMSVSGTGSTEHHDSSAVCAQYRSLYRDLKFLELDNNEITSLDQCVFAPTRSLQVIDMAANNLSALDYRIFLPLKNVSSFDISCNRLNTVDRQTAQWILETDTAVNLTGNPWRCDCGAVYTFYRMSREGTGKNLTLRCENPAELRGESWDILEEKCRPTVTPQLPTISTVTKSTVKTRSRKISQPFQFSTTDQRDVSFEESSPGNSPSTPARLVLSLSMLAVAVYIVALALIVTTRQYRVTCGNDSDRTRS</sequence>
<dbReference type="OrthoDB" id="2013775at2759"/>
<evidence type="ECO:0000313" key="7">
    <source>
        <dbReference type="EMBL" id="GFG32420.1"/>
    </source>
</evidence>
<feature type="domain" description="LRRCT" evidence="6">
    <location>
        <begin position="414"/>
        <end position="461"/>
    </location>
</feature>
<organism evidence="7 8">
    <name type="scientific">Coptotermes formosanus</name>
    <name type="common">Formosan subterranean termite</name>
    <dbReference type="NCBI Taxonomy" id="36987"/>
    <lineage>
        <taxon>Eukaryota</taxon>
        <taxon>Metazoa</taxon>
        <taxon>Ecdysozoa</taxon>
        <taxon>Arthropoda</taxon>
        <taxon>Hexapoda</taxon>
        <taxon>Insecta</taxon>
        <taxon>Pterygota</taxon>
        <taxon>Neoptera</taxon>
        <taxon>Polyneoptera</taxon>
        <taxon>Dictyoptera</taxon>
        <taxon>Blattodea</taxon>
        <taxon>Blattoidea</taxon>
        <taxon>Termitoidae</taxon>
        <taxon>Rhinotermitidae</taxon>
        <taxon>Coptotermes</taxon>
    </lineage>
</organism>
<gene>
    <name evidence="7" type="ORF">Cfor_11247</name>
</gene>
<dbReference type="InParanoid" id="A0A6L2PLR3"/>
<reference evidence="8" key="1">
    <citation type="submission" date="2020-01" db="EMBL/GenBank/DDBJ databases">
        <title>Draft genome sequence of the Termite Coptotermes fromosanus.</title>
        <authorList>
            <person name="Itakura S."/>
            <person name="Yosikawa Y."/>
            <person name="Umezawa K."/>
        </authorList>
    </citation>
    <scope>NUCLEOTIDE SEQUENCE [LARGE SCALE GENOMIC DNA]</scope>
</reference>
<dbReference type="GO" id="GO:0071944">
    <property type="term" value="C:cell periphery"/>
    <property type="evidence" value="ECO:0007669"/>
    <property type="project" value="UniProtKB-ARBA"/>
</dbReference>
<evidence type="ECO:0000313" key="8">
    <source>
        <dbReference type="Proteomes" id="UP000502823"/>
    </source>
</evidence>
<feature type="transmembrane region" description="Helical" evidence="5">
    <location>
        <begin position="517"/>
        <end position="537"/>
    </location>
</feature>